<dbReference type="KEGG" id="pdh:B9T62_22080"/>
<keyword evidence="5" id="KW-1185">Reference proteome</keyword>
<evidence type="ECO:0000313" key="4">
    <source>
        <dbReference type="EMBL" id="ASA23259.1"/>
    </source>
</evidence>
<feature type="domain" description="N-acetyltransferase" evidence="3">
    <location>
        <begin position="7"/>
        <end position="169"/>
    </location>
</feature>
<dbReference type="InterPro" id="IPR000182">
    <property type="entry name" value="GNAT_dom"/>
</dbReference>
<evidence type="ECO:0000313" key="5">
    <source>
        <dbReference type="Proteomes" id="UP000249890"/>
    </source>
</evidence>
<dbReference type="RefSeq" id="WP_087917254.1">
    <property type="nucleotide sequence ID" value="NZ_CP021780.1"/>
</dbReference>
<keyword evidence="1 4" id="KW-0808">Transferase</keyword>
<keyword evidence="2" id="KW-0012">Acyltransferase</keyword>
<dbReference type="AlphaFoldDB" id="A0A2Z2KLB4"/>
<evidence type="ECO:0000259" key="3">
    <source>
        <dbReference type="PROSITE" id="PS51186"/>
    </source>
</evidence>
<evidence type="ECO:0000256" key="1">
    <source>
        <dbReference type="ARBA" id="ARBA00022679"/>
    </source>
</evidence>
<dbReference type="CDD" id="cd04301">
    <property type="entry name" value="NAT_SF"/>
    <property type="match status" value="1"/>
</dbReference>
<gene>
    <name evidence="4" type="ORF">B9T62_22080</name>
</gene>
<dbReference type="GO" id="GO:0016747">
    <property type="term" value="F:acyltransferase activity, transferring groups other than amino-acyl groups"/>
    <property type="evidence" value="ECO:0007669"/>
    <property type="project" value="InterPro"/>
</dbReference>
<proteinExistence type="predicted"/>
<accession>A0A2Z2KLB4</accession>
<dbReference type="EMBL" id="CP021780">
    <property type="protein sequence ID" value="ASA23259.1"/>
    <property type="molecule type" value="Genomic_DNA"/>
</dbReference>
<dbReference type="SUPFAM" id="SSF55729">
    <property type="entry name" value="Acyl-CoA N-acyltransferases (Nat)"/>
    <property type="match status" value="1"/>
</dbReference>
<dbReference type="OrthoDB" id="9803233at2"/>
<dbReference type="Gene3D" id="3.40.630.30">
    <property type="match status" value="1"/>
</dbReference>
<name>A0A2Z2KLB4_9BACL</name>
<organism evidence="4 5">
    <name type="scientific">Paenibacillus donghaensis</name>
    <dbReference type="NCBI Taxonomy" id="414771"/>
    <lineage>
        <taxon>Bacteria</taxon>
        <taxon>Bacillati</taxon>
        <taxon>Bacillota</taxon>
        <taxon>Bacilli</taxon>
        <taxon>Bacillales</taxon>
        <taxon>Paenibacillaceae</taxon>
        <taxon>Paenibacillus</taxon>
    </lineage>
</organism>
<dbReference type="InterPro" id="IPR016181">
    <property type="entry name" value="Acyl_CoA_acyltransferase"/>
</dbReference>
<reference evidence="4 5" key="1">
    <citation type="submission" date="2017-06" db="EMBL/GenBank/DDBJ databases">
        <title>Complete genome sequence of Paenibacillus donghaensis KCTC 13049T isolated from East Sea sediment, South Korea.</title>
        <authorList>
            <person name="Jung B.K."/>
            <person name="Hong S.-J."/>
            <person name="Shin J.-H."/>
        </authorList>
    </citation>
    <scope>NUCLEOTIDE SEQUENCE [LARGE SCALE GENOMIC DNA]</scope>
    <source>
        <strain evidence="4 5">KCTC 13049</strain>
    </source>
</reference>
<sequence length="194" mass="20765">MSDSSQVIIREAADSDREAIAAVLLEAYGQYSAFMPEAAWVEYRNSILESVNGEAPAGRIIAEIGNQIVGSVLLFLSSEAAYGKPELGIQSPIIRLLAVSPGARGQGVAERLIAEAAVRSAKLGAATLNLHTSDMMSAAVRLYERLGFQRAYETDIMNGDILVKGYRLGLVPAPQSTISAEMDAEYGAPPHNRR</sequence>
<dbReference type="Pfam" id="PF13508">
    <property type="entry name" value="Acetyltransf_7"/>
    <property type="match status" value="1"/>
</dbReference>
<dbReference type="PROSITE" id="PS51186">
    <property type="entry name" value="GNAT"/>
    <property type="match status" value="1"/>
</dbReference>
<dbReference type="PANTHER" id="PTHR43877">
    <property type="entry name" value="AMINOALKYLPHOSPHONATE N-ACETYLTRANSFERASE-RELATED-RELATED"/>
    <property type="match status" value="1"/>
</dbReference>
<evidence type="ECO:0000256" key="2">
    <source>
        <dbReference type="ARBA" id="ARBA00023315"/>
    </source>
</evidence>
<dbReference type="InterPro" id="IPR050832">
    <property type="entry name" value="Bact_Acetyltransf"/>
</dbReference>
<protein>
    <submittedName>
        <fullName evidence="4">GNAT family N-acetyltransferase</fullName>
    </submittedName>
</protein>
<dbReference type="Proteomes" id="UP000249890">
    <property type="component" value="Chromosome"/>
</dbReference>